<name>R4WEQ7_9CHLO</name>
<dbReference type="PANTHER" id="PTHR46373:SF2">
    <property type="entry name" value="RWP-RK DOMAIN-CONTAINING PROTEIN"/>
    <property type="match status" value="1"/>
</dbReference>
<dbReference type="AlphaFoldDB" id="R4WEQ7"/>
<dbReference type="GO" id="GO:0003700">
    <property type="term" value="F:DNA-binding transcription factor activity"/>
    <property type="evidence" value="ECO:0007669"/>
    <property type="project" value="InterPro"/>
</dbReference>
<organism evidence="8">
    <name type="scientific">Gonium viridistellatum</name>
    <dbReference type="NCBI Taxonomy" id="51704"/>
    <lineage>
        <taxon>Eukaryota</taxon>
        <taxon>Viridiplantae</taxon>
        <taxon>Chlorophyta</taxon>
        <taxon>core chlorophytes</taxon>
        <taxon>Chlorophyceae</taxon>
        <taxon>CS clade</taxon>
        <taxon>Chlamydomonadales</taxon>
        <taxon>Volvocaceae</taxon>
        <taxon>Gonium</taxon>
    </lineage>
</organism>
<evidence type="ECO:0000256" key="6">
    <source>
        <dbReference type="ARBA" id="ARBA00023242"/>
    </source>
</evidence>
<dbReference type="PANTHER" id="PTHR46373">
    <property type="entry name" value="PROTEIN RKD4"/>
    <property type="match status" value="1"/>
</dbReference>
<keyword evidence="4" id="KW-0238">DNA-binding</keyword>
<accession>R4WEQ7</accession>
<comment type="function">
    <text evidence="1">Putative transcription factor.</text>
</comment>
<keyword evidence="6" id="KW-0539">Nucleus</keyword>
<evidence type="ECO:0000256" key="3">
    <source>
        <dbReference type="ARBA" id="ARBA00023054"/>
    </source>
</evidence>
<dbReference type="Pfam" id="PF02042">
    <property type="entry name" value="RWP-RK"/>
    <property type="match status" value="1"/>
</dbReference>
<reference evidence="8" key="1">
    <citation type="journal article" date="2013" name="PLoS ONE">
        <title>Distribution of the Sex-Determining Gene MID and Molecular Correspondence of Mating Types within the Isogamous Genus Gonium (Volvocales, Chlorophyta).</title>
        <authorList>
            <person name="Hamaji T."/>
            <person name="Ferris P.J."/>
            <person name="Nishii I."/>
            <person name="Nishimura Y."/>
            <person name="Nozaki H."/>
        </authorList>
    </citation>
    <scope>NUCLEOTIDE SEQUENCE</scope>
    <source>
        <strain evidence="8">NIES-654</strain>
    </source>
</reference>
<protein>
    <submittedName>
        <fullName evidence="8">Minus dominance protein</fullName>
    </submittedName>
</protein>
<feature type="domain" description="RWP-RK" evidence="7">
    <location>
        <begin position="91"/>
        <end position="165"/>
    </location>
</feature>
<proteinExistence type="predicted"/>
<dbReference type="InterPro" id="IPR044607">
    <property type="entry name" value="RKD-like"/>
</dbReference>
<evidence type="ECO:0000259" key="7">
    <source>
        <dbReference type="PROSITE" id="PS51519"/>
    </source>
</evidence>
<evidence type="ECO:0000313" key="8">
    <source>
        <dbReference type="EMBL" id="BAN21749.1"/>
    </source>
</evidence>
<keyword evidence="5" id="KW-0804">Transcription</keyword>
<dbReference type="EMBL" id="AB774224">
    <property type="protein sequence ID" value="BAN21749.1"/>
    <property type="molecule type" value="Genomic_DNA"/>
</dbReference>
<evidence type="ECO:0000256" key="4">
    <source>
        <dbReference type="ARBA" id="ARBA00023125"/>
    </source>
</evidence>
<gene>
    <name evidence="8" type="primary">MID</name>
</gene>
<keyword evidence="2" id="KW-0805">Transcription regulation</keyword>
<evidence type="ECO:0000256" key="1">
    <source>
        <dbReference type="ARBA" id="ARBA00004049"/>
    </source>
</evidence>
<evidence type="ECO:0000256" key="2">
    <source>
        <dbReference type="ARBA" id="ARBA00023015"/>
    </source>
</evidence>
<dbReference type="GO" id="GO:0003677">
    <property type="term" value="F:DNA binding"/>
    <property type="evidence" value="ECO:0007669"/>
    <property type="project" value="UniProtKB-KW"/>
</dbReference>
<keyword evidence="3" id="KW-0175">Coiled coil</keyword>
<evidence type="ECO:0000256" key="5">
    <source>
        <dbReference type="ARBA" id="ARBA00023163"/>
    </source>
</evidence>
<sequence>MVVTVSKRQNATCAGCSVYKSYIFSNPRVGRLTLDLHQNGNAFHAHLLGHGNVTPLFEVCCELKNGKSTEWLKDCMDAFLQQIITEGYRLEKSQDKVPSAIPLAKVLPRKADLTSADLSSYFHLPIKEASKSLGISTTYLKRICRQLGIPRWPYRKVASLDLSGR</sequence>
<dbReference type="PROSITE" id="PS51519">
    <property type="entry name" value="RWP_RK"/>
    <property type="match status" value="1"/>
</dbReference>
<dbReference type="InterPro" id="IPR003035">
    <property type="entry name" value="RWP-RK_dom"/>
</dbReference>